<dbReference type="RefSeq" id="WP_132257112.1">
    <property type="nucleotide sequence ID" value="NZ_SLZQ01000001.1"/>
</dbReference>
<dbReference type="Pfam" id="PF03445">
    <property type="entry name" value="DUF294"/>
    <property type="match status" value="1"/>
</dbReference>
<reference evidence="3 4" key="1">
    <citation type="submission" date="2019-03" db="EMBL/GenBank/DDBJ databases">
        <title>Genomic Encyclopedia of Type Strains, Phase IV (KMG-IV): sequencing the most valuable type-strain genomes for metagenomic binning, comparative biology and taxonomic classification.</title>
        <authorList>
            <person name="Goeker M."/>
        </authorList>
    </citation>
    <scope>NUCLEOTIDE SEQUENCE [LARGE SCALE GENOMIC DNA]</scope>
    <source>
        <strain evidence="3 4">DSM 7445</strain>
    </source>
</reference>
<proteinExistence type="predicted"/>
<feature type="domain" description="DUF294" evidence="2">
    <location>
        <begin position="219"/>
        <end position="362"/>
    </location>
</feature>
<accession>A0A4R3I451</accession>
<dbReference type="EMBL" id="SLZQ01000001">
    <property type="protein sequence ID" value="TCS39641.1"/>
    <property type="molecule type" value="Genomic_DNA"/>
</dbReference>
<evidence type="ECO:0000313" key="4">
    <source>
        <dbReference type="Proteomes" id="UP000295382"/>
    </source>
</evidence>
<dbReference type="AlphaFoldDB" id="A0A4R3I451"/>
<gene>
    <name evidence="3" type="ORF">EDC30_101598</name>
</gene>
<organism evidence="3 4">
    <name type="scientific">Paucimonas lemoignei</name>
    <name type="common">Pseudomonas lemoignei</name>
    <dbReference type="NCBI Taxonomy" id="29443"/>
    <lineage>
        <taxon>Bacteria</taxon>
        <taxon>Pseudomonadati</taxon>
        <taxon>Pseudomonadota</taxon>
        <taxon>Betaproteobacteria</taxon>
        <taxon>Burkholderiales</taxon>
        <taxon>Burkholderiaceae</taxon>
        <taxon>Paucimonas</taxon>
    </lineage>
</organism>
<dbReference type="InterPro" id="IPR018821">
    <property type="entry name" value="DUF294_put_nucleoTrafse_sb-bd"/>
</dbReference>
<dbReference type="Proteomes" id="UP000295382">
    <property type="component" value="Unassembled WGS sequence"/>
</dbReference>
<dbReference type="Pfam" id="PF10335">
    <property type="entry name" value="DUF294_C"/>
    <property type="match status" value="1"/>
</dbReference>
<dbReference type="OrthoDB" id="9808528at2"/>
<name>A0A4R3I451_PAULE</name>
<evidence type="ECO:0000259" key="2">
    <source>
        <dbReference type="Pfam" id="PF10335"/>
    </source>
</evidence>
<dbReference type="InterPro" id="IPR005105">
    <property type="entry name" value="GlnD_Uridyltrans_N"/>
</dbReference>
<comment type="caution">
    <text evidence="3">The sequence shown here is derived from an EMBL/GenBank/DDBJ whole genome shotgun (WGS) entry which is preliminary data.</text>
</comment>
<evidence type="ECO:0000313" key="3">
    <source>
        <dbReference type="EMBL" id="TCS39641.1"/>
    </source>
</evidence>
<sequence length="366" mass="40391">MEELDFEAAFGEYQAAARFFSGEITQIRQALAVAQDEAAMPAIGVNIRKLVHQALDLAPAEVLTRLISTLNDALTCRVIELACARFQIDSSDWCWIALGSEGRKEQTFSSDQDNGIIFAEGCNADAQRARFLPLALHINHVLADCGFTLCRGNIMASNPECCLGLHEWRGRFADWIFESDAQALLNASIFFDFRPLYGKHEPASLLAEWLAANSRDNPGFLLRMAANALRRGVPLGFLHNIVVDRHGDFAGTIDLKLQAATLFVDAARVLGLACGSFARNTADRLRHAAAARLIEQDEAESWIGAFYFIERLRLKCQHASELRGESMHNHIDPVALDESERHALLDALGQAKALQKRLAQSYPGSA</sequence>
<dbReference type="GO" id="GO:0008773">
    <property type="term" value="F:[protein-PII] uridylyltransferase activity"/>
    <property type="evidence" value="ECO:0007669"/>
    <property type="project" value="InterPro"/>
</dbReference>
<dbReference type="CDD" id="cd05401">
    <property type="entry name" value="NT_GlnE_GlnD_like"/>
    <property type="match status" value="1"/>
</dbReference>
<keyword evidence="4" id="KW-1185">Reference proteome</keyword>
<dbReference type="SUPFAM" id="SSF81301">
    <property type="entry name" value="Nucleotidyltransferase"/>
    <property type="match status" value="1"/>
</dbReference>
<feature type="domain" description="Protein-PII uridylyltransferase N-terminal" evidence="1">
    <location>
        <begin position="51"/>
        <end position="180"/>
    </location>
</feature>
<dbReference type="InterPro" id="IPR043519">
    <property type="entry name" value="NT_sf"/>
</dbReference>
<protein>
    <submittedName>
        <fullName evidence="3">CBS domain-containing protein</fullName>
    </submittedName>
</protein>
<evidence type="ECO:0000259" key="1">
    <source>
        <dbReference type="Pfam" id="PF03445"/>
    </source>
</evidence>